<feature type="domain" description="Cadherin" evidence="8">
    <location>
        <begin position="127"/>
        <end position="231"/>
    </location>
</feature>
<dbReference type="GO" id="GO:0016477">
    <property type="term" value="P:cell migration"/>
    <property type="evidence" value="ECO:0007669"/>
    <property type="project" value="TreeGrafter"/>
</dbReference>
<dbReference type="STRING" id="48698.ENSPFOP00000018750"/>
<keyword evidence="6" id="KW-0812">Transmembrane</keyword>
<dbReference type="GO" id="GO:0016339">
    <property type="term" value="P:calcium-dependent cell-cell adhesion via plasma membrane cell adhesion molecules"/>
    <property type="evidence" value="ECO:0007669"/>
    <property type="project" value="TreeGrafter"/>
</dbReference>
<dbReference type="GO" id="GO:0034332">
    <property type="term" value="P:adherens junction organization"/>
    <property type="evidence" value="ECO:0007669"/>
    <property type="project" value="TreeGrafter"/>
</dbReference>
<dbReference type="PANTHER" id="PTHR24027">
    <property type="entry name" value="CADHERIN-23"/>
    <property type="match status" value="1"/>
</dbReference>
<dbReference type="GeneTree" id="ENSGT00940000165748"/>
<dbReference type="GO" id="GO:0005912">
    <property type="term" value="C:adherens junction"/>
    <property type="evidence" value="ECO:0007669"/>
    <property type="project" value="TreeGrafter"/>
</dbReference>
<feature type="chain" id="PRO_5001834668" description="Cadherin domain-containing protein" evidence="7">
    <location>
        <begin position="20"/>
        <end position="543"/>
    </location>
</feature>
<feature type="signal peptide" evidence="7">
    <location>
        <begin position="1"/>
        <end position="19"/>
    </location>
</feature>
<dbReference type="CDD" id="cd11304">
    <property type="entry name" value="Cadherin_repeat"/>
    <property type="match status" value="2"/>
</dbReference>
<dbReference type="Gene3D" id="2.60.40.60">
    <property type="entry name" value="Cadherins"/>
    <property type="match status" value="3"/>
</dbReference>
<evidence type="ECO:0000313" key="10">
    <source>
        <dbReference type="Proteomes" id="UP000028760"/>
    </source>
</evidence>
<dbReference type="InterPro" id="IPR002126">
    <property type="entry name" value="Cadherin-like_dom"/>
</dbReference>
<keyword evidence="7" id="KW-0732">Signal</keyword>
<dbReference type="Pfam" id="PF00028">
    <property type="entry name" value="Cadherin"/>
    <property type="match status" value="2"/>
</dbReference>
<dbReference type="PANTHER" id="PTHR24027:SF431">
    <property type="entry name" value="CADHERIN-RELATED FAMILY MEMBER 5-LIKE ISOFORM X1"/>
    <property type="match status" value="1"/>
</dbReference>
<dbReference type="AlphaFoldDB" id="A0A087YL47"/>
<evidence type="ECO:0000256" key="2">
    <source>
        <dbReference type="ARBA" id="ARBA00022737"/>
    </source>
</evidence>
<keyword evidence="2" id="KW-0677">Repeat</keyword>
<feature type="domain" description="Cadherin" evidence="8">
    <location>
        <begin position="33"/>
        <end position="125"/>
    </location>
</feature>
<evidence type="ECO:0000259" key="8">
    <source>
        <dbReference type="PROSITE" id="PS50268"/>
    </source>
</evidence>
<feature type="domain" description="Cadherin" evidence="8">
    <location>
        <begin position="247"/>
        <end position="355"/>
    </location>
</feature>
<reference evidence="10" key="1">
    <citation type="submission" date="2013-10" db="EMBL/GenBank/DDBJ databases">
        <authorList>
            <person name="Schartl M."/>
            <person name="Warren W."/>
        </authorList>
    </citation>
    <scope>NUCLEOTIDE SEQUENCE [LARGE SCALE GENOMIC DNA]</scope>
    <source>
        <strain evidence="10">female</strain>
    </source>
</reference>
<dbReference type="GO" id="GO:0016342">
    <property type="term" value="C:catenin complex"/>
    <property type="evidence" value="ECO:0007669"/>
    <property type="project" value="TreeGrafter"/>
</dbReference>
<dbReference type="GO" id="GO:0045296">
    <property type="term" value="F:cadherin binding"/>
    <property type="evidence" value="ECO:0007669"/>
    <property type="project" value="TreeGrafter"/>
</dbReference>
<dbReference type="GO" id="GO:0044331">
    <property type="term" value="P:cell-cell adhesion mediated by cadherin"/>
    <property type="evidence" value="ECO:0007669"/>
    <property type="project" value="TreeGrafter"/>
</dbReference>
<keyword evidence="10" id="KW-1185">Reference proteome</keyword>
<evidence type="ECO:0000256" key="3">
    <source>
        <dbReference type="ARBA" id="ARBA00022837"/>
    </source>
</evidence>
<feature type="transmembrane region" description="Helical" evidence="6">
    <location>
        <begin position="482"/>
        <end position="503"/>
    </location>
</feature>
<keyword evidence="4 6" id="KW-0472">Membrane</keyword>
<dbReference type="eggNOG" id="KOG3594">
    <property type="taxonomic scope" value="Eukaryota"/>
</dbReference>
<dbReference type="OMA" id="TWFQIGQ"/>
<dbReference type="GO" id="GO:0007156">
    <property type="term" value="P:homophilic cell adhesion via plasma membrane adhesion molecules"/>
    <property type="evidence" value="ECO:0007669"/>
    <property type="project" value="InterPro"/>
</dbReference>
<comment type="subcellular location">
    <subcellularLocation>
        <location evidence="1">Membrane</location>
    </subcellularLocation>
</comment>
<dbReference type="EMBL" id="AYCK01001936">
    <property type="status" value="NOT_ANNOTATED_CDS"/>
    <property type="molecule type" value="Genomic_DNA"/>
</dbReference>
<dbReference type="GO" id="GO:0005509">
    <property type="term" value="F:calcium ion binding"/>
    <property type="evidence" value="ECO:0007669"/>
    <property type="project" value="UniProtKB-UniRule"/>
</dbReference>
<dbReference type="GO" id="GO:0008013">
    <property type="term" value="F:beta-catenin binding"/>
    <property type="evidence" value="ECO:0007669"/>
    <property type="project" value="TreeGrafter"/>
</dbReference>
<dbReference type="Proteomes" id="UP000028760">
    <property type="component" value="Unassembled WGS sequence"/>
</dbReference>
<dbReference type="PRINTS" id="PR00205">
    <property type="entry name" value="CADHERIN"/>
</dbReference>
<name>A0A087YL47_POEFO</name>
<evidence type="ECO:0000313" key="9">
    <source>
        <dbReference type="Ensembl" id="ENSPFOP00000018750.1"/>
    </source>
</evidence>
<keyword evidence="3 5" id="KW-0106">Calcium</keyword>
<accession>A0A087YL47</accession>
<keyword evidence="6" id="KW-1133">Transmembrane helix</keyword>
<dbReference type="EMBL" id="AYCK01001937">
    <property type="status" value="NOT_ANNOTATED_CDS"/>
    <property type="molecule type" value="Genomic_DNA"/>
</dbReference>
<reference evidence="9" key="2">
    <citation type="submission" date="2025-08" db="UniProtKB">
        <authorList>
            <consortium name="Ensembl"/>
        </authorList>
    </citation>
    <scope>IDENTIFICATION</scope>
</reference>
<protein>
    <recommendedName>
        <fullName evidence="8">Cadherin domain-containing protein</fullName>
    </recommendedName>
</protein>
<evidence type="ECO:0000256" key="7">
    <source>
        <dbReference type="SAM" id="SignalP"/>
    </source>
</evidence>
<evidence type="ECO:0000256" key="4">
    <source>
        <dbReference type="ARBA" id="ARBA00023136"/>
    </source>
</evidence>
<organism evidence="9 10">
    <name type="scientific">Poecilia formosa</name>
    <name type="common">Amazon molly</name>
    <name type="synonym">Limia formosa</name>
    <dbReference type="NCBI Taxonomy" id="48698"/>
    <lineage>
        <taxon>Eukaryota</taxon>
        <taxon>Metazoa</taxon>
        <taxon>Chordata</taxon>
        <taxon>Craniata</taxon>
        <taxon>Vertebrata</taxon>
        <taxon>Euteleostomi</taxon>
        <taxon>Actinopterygii</taxon>
        <taxon>Neopterygii</taxon>
        <taxon>Teleostei</taxon>
        <taxon>Neoteleostei</taxon>
        <taxon>Acanthomorphata</taxon>
        <taxon>Ovalentaria</taxon>
        <taxon>Atherinomorphae</taxon>
        <taxon>Cyprinodontiformes</taxon>
        <taxon>Poeciliidae</taxon>
        <taxon>Poeciliinae</taxon>
        <taxon>Poecilia</taxon>
    </lineage>
</organism>
<proteinExistence type="predicted"/>
<dbReference type="SMART" id="SM00112">
    <property type="entry name" value="CA"/>
    <property type="match status" value="3"/>
</dbReference>
<evidence type="ECO:0000256" key="6">
    <source>
        <dbReference type="SAM" id="Phobius"/>
    </source>
</evidence>
<evidence type="ECO:0000256" key="5">
    <source>
        <dbReference type="PROSITE-ProRule" id="PRU00043"/>
    </source>
</evidence>
<reference evidence="9" key="3">
    <citation type="submission" date="2025-09" db="UniProtKB">
        <authorList>
            <consortium name="Ensembl"/>
        </authorList>
    </citation>
    <scope>IDENTIFICATION</scope>
</reference>
<dbReference type="Ensembl" id="ENSPFOT00000018772.1">
    <property type="protein sequence ID" value="ENSPFOP00000018750.1"/>
    <property type="gene ID" value="ENSPFOG00000018639.1"/>
</dbReference>
<evidence type="ECO:0000256" key="1">
    <source>
        <dbReference type="ARBA" id="ARBA00004370"/>
    </source>
</evidence>
<dbReference type="InterPro" id="IPR039808">
    <property type="entry name" value="Cadherin"/>
</dbReference>
<sequence length="543" mass="60404">PWRSLLVLLSLHTVAGMSGWSECLDGQDVLAKIKENSLTGDTVAEFVANTDLKGVRWSLSGRDADWFYLDGRNIRLNTSAEKVLDQETLGPVLMAELSCYEEDMFQTVYRVMVEILNENDNLPMFSEKSVQSLRLNELTPVNAVAFTVQAFDADDDKILYSIDQTSPDAEYFKIDRPNSGEVILSKPLDYETKTQLTVTIYASEMNTAEHYNTSTNVTIMVQDGDDQYPRFVPCVLLFQDETSRICTSPTYMVNVTEGEEDIVLEFSPGPIHAVDGDRGINSSISYAILSEDEGGHFSINRETGELRLMKGLKDRLLTPVVHLQVMAYQDDDPRKYSVATVLVRLLAVNQFHPEFELPEYCGFVTAGKSAASLVNTYGSRALILNVLDQDFDNGFNPMIYFSLGVTSNHTDIYQVTQSGLLIAKTSHLKPKQKHVLEVMAVDQESGDSTYSTVVVEVLPEGQLIPHSPLVNERLTGCTVGKALFLSMAFMGAIGCILSVLMWLKRKRKGMRDPLERGCVAQGKHPNVSTEFELSSPVKLTTIP</sequence>
<dbReference type="GO" id="GO:0007043">
    <property type="term" value="P:cell-cell junction assembly"/>
    <property type="evidence" value="ECO:0007669"/>
    <property type="project" value="TreeGrafter"/>
</dbReference>
<dbReference type="InterPro" id="IPR015919">
    <property type="entry name" value="Cadherin-like_sf"/>
</dbReference>
<dbReference type="SUPFAM" id="SSF49313">
    <property type="entry name" value="Cadherin-like"/>
    <property type="match status" value="2"/>
</dbReference>
<dbReference type="PROSITE" id="PS50268">
    <property type="entry name" value="CADHERIN_2"/>
    <property type="match status" value="3"/>
</dbReference>
<dbReference type="GO" id="GO:0000902">
    <property type="term" value="P:cell morphogenesis"/>
    <property type="evidence" value="ECO:0007669"/>
    <property type="project" value="TreeGrafter"/>
</dbReference>